<keyword evidence="5" id="KW-0631">Potassium channel</keyword>
<sequence>MVEASLREKTYQVIFGTDTPAGQKFDIALIYVILLSVLAIVLDSIESVNGQYGLWLFRLEWFFTLLFSVEYLLRIYSSPKPLHYMFSFYGLVDLLSIVPTYLALIVPGANYWLVIRLLRVLRIFRVFKLVRYLSEANILLRSMYAARRKVLVFFVVVLVLSVIFGSLMFLVEGPGNGFTSIPRSIYWTIVTITTVGYGDITPQTPVGQILSTIIMLTGYSIIAIPTGIFTAEIAREMHSEINNRQCNVCDRRGHHRDAEYCHQCGVTLPERLVEN</sequence>
<evidence type="ECO:0000256" key="12">
    <source>
        <dbReference type="SAM" id="Phobius"/>
    </source>
</evidence>
<dbReference type="SUPFAM" id="SSF81324">
    <property type="entry name" value="Voltage-gated potassium channels"/>
    <property type="match status" value="1"/>
</dbReference>
<gene>
    <name evidence="14" type="ORF">ABS24_07800</name>
</gene>
<dbReference type="GO" id="GO:0008076">
    <property type="term" value="C:voltage-gated potassium channel complex"/>
    <property type="evidence" value="ECO:0007669"/>
    <property type="project" value="InterPro"/>
</dbReference>
<dbReference type="GO" id="GO:0005249">
    <property type="term" value="F:voltage-gated potassium channel activity"/>
    <property type="evidence" value="ECO:0007669"/>
    <property type="project" value="InterPro"/>
</dbReference>
<evidence type="ECO:0000256" key="2">
    <source>
        <dbReference type="ARBA" id="ARBA00022448"/>
    </source>
</evidence>
<dbReference type="PANTHER" id="PTHR11537:SF254">
    <property type="entry name" value="POTASSIUM VOLTAGE-GATED CHANNEL PROTEIN SHAB"/>
    <property type="match status" value="1"/>
</dbReference>
<dbReference type="AlphaFoldDB" id="A0A0R2U7J8"/>
<protein>
    <submittedName>
        <fullName evidence="14">Ion transporter</fullName>
    </submittedName>
</protein>
<name>A0A0R2U7J8_9GAMM</name>
<evidence type="ECO:0000256" key="5">
    <source>
        <dbReference type="ARBA" id="ARBA00022826"/>
    </source>
</evidence>
<keyword evidence="9" id="KW-0406">Ion transport</keyword>
<comment type="subcellular location">
    <subcellularLocation>
        <location evidence="1">Membrane</location>
        <topology evidence="1">Multi-pass membrane protein</topology>
    </subcellularLocation>
</comment>
<dbReference type="Proteomes" id="UP000051213">
    <property type="component" value="Unassembled WGS sequence"/>
</dbReference>
<dbReference type="InterPro" id="IPR027359">
    <property type="entry name" value="Volt_channel_dom_sf"/>
</dbReference>
<feature type="domain" description="Ion transport" evidence="13">
    <location>
        <begin position="25"/>
        <end position="236"/>
    </location>
</feature>
<feature type="transmembrane region" description="Helical" evidence="12">
    <location>
        <begin position="209"/>
        <end position="234"/>
    </location>
</feature>
<dbReference type="EMBL" id="LICA01000099">
    <property type="protein sequence ID" value="KRO95230.1"/>
    <property type="molecule type" value="Genomic_DNA"/>
</dbReference>
<reference evidence="14 15" key="1">
    <citation type="submission" date="2015-10" db="EMBL/GenBank/DDBJ databases">
        <title>Metagenome-Assembled Genomes uncover a global brackish microbiome.</title>
        <authorList>
            <person name="Hugerth L.W."/>
            <person name="Larsson J."/>
            <person name="Alneberg J."/>
            <person name="Lindh M.V."/>
            <person name="Legrand C."/>
            <person name="Pinhassi J."/>
            <person name="Andersson A.F."/>
        </authorList>
    </citation>
    <scope>NUCLEOTIDE SEQUENCE [LARGE SCALE GENOMIC DNA]</scope>
    <source>
        <strain evidence="14">BACL26 MAG-121220-bin70</strain>
    </source>
</reference>
<comment type="caution">
    <text evidence="14">The sequence shown here is derived from an EMBL/GenBank/DDBJ whole genome shotgun (WGS) entry which is preliminary data.</text>
</comment>
<evidence type="ECO:0000256" key="7">
    <source>
        <dbReference type="ARBA" id="ARBA00022958"/>
    </source>
</evidence>
<keyword evidence="8 12" id="KW-1133">Transmembrane helix</keyword>
<feature type="transmembrane region" description="Helical" evidence="12">
    <location>
        <begin position="25"/>
        <end position="42"/>
    </location>
</feature>
<evidence type="ECO:0000256" key="6">
    <source>
        <dbReference type="ARBA" id="ARBA00022882"/>
    </source>
</evidence>
<dbReference type="Gene3D" id="1.10.287.70">
    <property type="match status" value="1"/>
</dbReference>
<dbReference type="Pfam" id="PF00520">
    <property type="entry name" value="Ion_trans"/>
    <property type="match status" value="1"/>
</dbReference>
<keyword evidence="7" id="KW-0630">Potassium</keyword>
<accession>A0A0R2U7J8</accession>
<evidence type="ECO:0000256" key="8">
    <source>
        <dbReference type="ARBA" id="ARBA00022989"/>
    </source>
</evidence>
<evidence type="ECO:0000313" key="14">
    <source>
        <dbReference type="EMBL" id="KRO95230.1"/>
    </source>
</evidence>
<dbReference type="GO" id="GO:0001508">
    <property type="term" value="P:action potential"/>
    <property type="evidence" value="ECO:0007669"/>
    <property type="project" value="TreeGrafter"/>
</dbReference>
<evidence type="ECO:0000256" key="1">
    <source>
        <dbReference type="ARBA" id="ARBA00004141"/>
    </source>
</evidence>
<keyword evidence="4 12" id="KW-0812">Transmembrane</keyword>
<feature type="transmembrane region" description="Helical" evidence="12">
    <location>
        <begin position="54"/>
        <end position="73"/>
    </location>
</feature>
<evidence type="ECO:0000259" key="13">
    <source>
        <dbReference type="Pfam" id="PF00520"/>
    </source>
</evidence>
<proteinExistence type="predicted"/>
<evidence type="ECO:0000256" key="10">
    <source>
        <dbReference type="ARBA" id="ARBA00023136"/>
    </source>
</evidence>
<dbReference type="PRINTS" id="PR00169">
    <property type="entry name" value="KCHANNEL"/>
</dbReference>
<evidence type="ECO:0000256" key="3">
    <source>
        <dbReference type="ARBA" id="ARBA00022538"/>
    </source>
</evidence>
<organism evidence="14 15">
    <name type="scientific">SAR92 bacterium BACL26 MAG-121220-bin70</name>
    <dbReference type="NCBI Taxonomy" id="1655626"/>
    <lineage>
        <taxon>Bacteria</taxon>
        <taxon>Pseudomonadati</taxon>
        <taxon>Pseudomonadota</taxon>
        <taxon>Gammaproteobacteria</taxon>
        <taxon>Cellvibrionales</taxon>
        <taxon>Porticoccaceae</taxon>
        <taxon>SAR92 clade</taxon>
    </lineage>
</organism>
<evidence type="ECO:0000256" key="11">
    <source>
        <dbReference type="ARBA" id="ARBA00023303"/>
    </source>
</evidence>
<keyword evidence="6" id="KW-0851">Voltage-gated channel</keyword>
<evidence type="ECO:0000313" key="15">
    <source>
        <dbReference type="Proteomes" id="UP000051213"/>
    </source>
</evidence>
<keyword evidence="2" id="KW-0813">Transport</keyword>
<evidence type="ECO:0000256" key="4">
    <source>
        <dbReference type="ARBA" id="ARBA00022692"/>
    </source>
</evidence>
<feature type="transmembrane region" description="Helical" evidence="12">
    <location>
        <begin position="150"/>
        <end position="171"/>
    </location>
</feature>
<keyword evidence="3" id="KW-0633">Potassium transport</keyword>
<dbReference type="Gene3D" id="1.20.120.350">
    <property type="entry name" value="Voltage-gated potassium channels. Chain C"/>
    <property type="match status" value="1"/>
</dbReference>
<dbReference type="InterPro" id="IPR005821">
    <property type="entry name" value="Ion_trans_dom"/>
</dbReference>
<dbReference type="InterPro" id="IPR028325">
    <property type="entry name" value="VG_K_chnl"/>
</dbReference>
<dbReference type="PANTHER" id="PTHR11537">
    <property type="entry name" value="VOLTAGE-GATED POTASSIUM CHANNEL"/>
    <property type="match status" value="1"/>
</dbReference>
<keyword evidence="11" id="KW-0407">Ion channel</keyword>
<evidence type="ECO:0000256" key="9">
    <source>
        <dbReference type="ARBA" id="ARBA00023065"/>
    </source>
</evidence>
<keyword evidence="10 12" id="KW-0472">Membrane</keyword>